<organism evidence="1 2">
    <name type="scientific">Rhipicephalus microplus</name>
    <name type="common">Cattle tick</name>
    <name type="synonym">Boophilus microplus</name>
    <dbReference type="NCBI Taxonomy" id="6941"/>
    <lineage>
        <taxon>Eukaryota</taxon>
        <taxon>Metazoa</taxon>
        <taxon>Ecdysozoa</taxon>
        <taxon>Arthropoda</taxon>
        <taxon>Chelicerata</taxon>
        <taxon>Arachnida</taxon>
        <taxon>Acari</taxon>
        <taxon>Parasitiformes</taxon>
        <taxon>Ixodida</taxon>
        <taxon>Ixodoidea</taxon>
        <taxon>Ixodidae</taxon>
        <taxon>Rhipicephalinae</taxon>
        <taxon>Rhipicephalus</taxon>
        <taxon>Boophilus</taxon>
    </lineage>
</organism>
<keyword evidence="2" id="KW-1185">Reference proteome</keyword>
<dbReference type="Gene3D" id="1.10.10.1070">
    <property type="entry name" value="Zinc finger, BED domain-containing"/>
    <property type="match status" value="1"/>
</dbReference>
<gene>
    <name evidence="1" type="ORF">HPB51_014890</name>
</gene>
<sequence length="240" mass="26739">MNADVLRDKLASKQAKKSQVRKQFLQVVDVHTLSPVGYVRYKSYKAFFAYLNRHKCKAAGDVTAVSSFFNEKEPQISSTVNGYLTTTCVKGCAKDKRPFDVVCDDGFLNAGDELIAISAKYGSISARTVIPHPTTVSRRVSEVANELQEVGMPDIQPAMKEGHCSRTLDKWTNDNKKIAYITATAHYVSVKWELRSLVLFTSDFISERKMGKNIRNKIARKSAKLGMDEGMLNNVAFVTG</sequence>
<dbReference type="SUPFAM" id="SSF140996">
    <property type="entry name" value="Hermes dimerisation domain"/>
    <property type="match status" value="1"/>
</dbReference>
<accession>A0A9J6ETQ8</accession>
<dbReference type="AlphaFoldDB" id="A0A9J6ETQ8"/>
<comment type="caution">
    <text evidence="1">The sequence shown here is derived from an EMBL/GenBank/DDBJ whole genome shotgun (WGS) entry which is preliminary data.</text>
</comment>
<dbReference type="VEuPathDB" id="VectorBase:LOC119179116"/>
<evidence type="ECO:0000313" key="1">
    <source>
        <dbReference type="EMBL" id="KAH8037575.1"/>
    </source>
</evidence>
<dbReference type="Proteomes" id="UP000821866">
    <property type="component" value="Chromosome 10"/>
</dbReference>
<reference evidence="1" key="1">
    <citation type="journal article" date="2020" name="Cell">
        <title>Large-Scale Comparative Analyses of Tick Genomes Elucidate Their Genetic Diversity and Vector Capacities.</title>
        <authorList>
            <consortium name="Tick Genome and Microbiome Consortium (TIGMIC)"/>
            <person name="Jia N."/>
            <person name="Wang J."/>
            <person name="Shi W."/>
            <person name="Du L."/>
            <person name="Sun Y."/>
            <person name="Zhan W."/>
            <person name="Jiang J.F."/>
            <person name="Wang Q."/>
            <person name="Zhang B."/>
            <person name="Ji P."/>
            <person name="Bell-Sakyi L."/>
            <person name="Cui X.M."/>
            <person name="Yuan T.T."/>
            <person name="Jiang B.G."/>
            <person name="Yang W.F."/>
            <person name="Lam T.T."/>
            <person name="Chang Q.C."/>
            <person name="Ding S.J."/>
            <person name="Wang X.J."/>
            <person name="Zhu J.G."/>
            <person name="Ruan X.D."/>
            <person name="Zhao L."/>
            <person name="Wei J.T."/>
            <person name="Ye R.Z."/>
            <person name="Que T.C."/>
            <person name="Du C.H."/>
            <person name="Zhou Y.H."/>
            <person name="Cheng J.X."/>
            <person name="Dai P.F."/>
            <person name="Guo W.B."/>
            <person name="Han X.H."/>
            <person name="Huang E.J."/>
            <person name="Li L.F."/>
            <person name="Wei W."/>
            <person name="Gao Y.C."/>
            <person name="Liu J.Z."/>
            <person name="Shao H.Z."/>
            <person name="Wang X."/>
            <person name="Wang C.C."/>
            <person name="Yang T.C."/>
            <person name="Huo Q.B."/>
            <person name="Li W."/>
            <person name="Chen H.Y."/>
            <person name="Chen S.E."/>
            <person name="Zhou L.G."/>
            <person name="Ni X.B."/>
            <person name="Tian J.H."/>
            <person name="Sheng Y."/>
            <person name="Liu T."/>
            <person name="Pan Y.S."/>
            <person name="Xia L.Y."/>
            <person name="Li J."/>
            <person name="Zhao F."/>
            <person name="Cao W.C."/>
        </authorList>
    </citation>
    <scope>NUCLEOTIDE SEQUENCE</scope>
    <source>
        <strain evidence="1">Rmic-2018</strain>
    </source>
</reference>
<evidence type="ECO:0000313" key="2">
    <source>
        <dbReference type="Proteomes" id="UP000821866"/>
    </source>
</evidence>
<dbReference type="EMBL" id="JABSTU010000002">
    <property type="protein sequence ID" value="KAH8037575.1"/>
    <property type="molecule type" value="Genomic_DNA"/>
</dbReference>
<protein>
    <submittedName>
        <fullName evidence="1">Uncharacterized protein</fullName>
    </submittedName>
</protein>
<reference evidence="1" key="2">
    <citation type="submission" date="2021-09" db="EMBL/GenBank/DDBJ databases">
        <authorList>
            <person name="Jia N."/>
            <person name="Wang J."/>
            <person name="Shi W."/>
            <person name="Du L."/>
            <person name="Sun Y."/>
            <person name="Zhan W."/>
            <person name="Jiang J."/>
            <person name="Wang Q."/>
            <person name="Zhang B."/>
            <person name="Ji P."/>
            <person name="Sakyi L.B."/>
            <person name="Cui X."/>
            <person name="Yuan T."/>
            <person name="Jiang B."/>
            <person name="Yang W."/>
            <person name="Lam T.T.-Y."/>
            <person name="Chang Q."/>
            <person name="Ding S."/>
            <person name="Wang X."/>
            <person name="Zhu J."/>
            <person name="Ruan X."/>
            <person name="Zhao L."/>
            <person name="Wei J."/>
            <person name="Que T."/>
            <person name="Du C."/>
            <person name="Cheng J."/>
            <person name="Dai P."/>
            <person name="Han X."/>
            <person name="Huang E."/>
            <person name="Gao Y."/>
            <person name="Liu J."/>
            <person name="Shao H."/>
            <person name="Ye R."/>
            <person name="Li L."/>
            <person name="Wei W."/>
            <person name="Wang X."/>
            <person name="Wang C."/>
            <person name="Huo Q."/>
            <person name="Li W."/>
            <person name="Guo W."/>
            <person name="Chen H."/>
            <person name="Chen S."/>
            <person name="Zhou L."/>
            <person name="Zhou L."/>
            <person name="Ni X."/>
            <person name="Tian J."/>
            <person name="Zhou Y."/>
            <person name="Sheng Y."/>
            <person name="Liu T."/>
            <person name="Pan Y."/>
            <person name="Xia L."/>
            <person name="Li J."/>
            <person name="Zhao F."/>
            <person name="Cao W."/>
        </authorList>
    </citation>
    <scope>NUCLEOTIDE SEQUENCE</scope>
    <source>
        <strain evidence="1">Rmic-2018</strain>
        <tissue evidence="1">Larvae</tissue>
    </source>
</reference>
<proteinExistence type="predicted"/>
<name>A0A9J6ETQ8_RHIMP</name>